<evidence type="ECO:0000256" key="6">
    <source>
        <dbReference type="ARBA" id="ARBA00023128"/>
    </source>
</evidence>
<keyword evidence="6 8" id="KW-0496">Mitochondrion</keyword>
<keyword evidence="5 8" id="KW-0811">Translocation</keyword>
<evidence type="ECO:0000256" key="4">
    <source>
        <dbReference type="ARBA" id="ARBA00022927"/>
    </source>
</evidence>
<evidence type="ECO:0000256" key="8">
    <source>
        <dbReference type="RuleBase" id="RU367043"/>
    </source>
</evidence>
<evidence type="ECO:0000256" key="9">
    <source>
        <dbReference type="SAM" id="MobiDB-lite"/>
    </source>
</evidence>
<keyword evidence="12" id="KW-1185">Reference proteome</keyword>
<comment type="domain">
    <text evidence="8">The twin CX3C motif contains 4 conserved Cys residues that form 2 disulfide bonds in the mitochondrial intermembrane space.</text>
</comment>
<feature type="region of interest" description="Disordered" evidence="9">
    <location>
        <begin position="79"/>
        <end position="100"/>
    </location>
</feature>
<dbReference type="Proteomes" id="UP001438707">
    <property type="component" value="Unassembled WGS sequence"/>
</dbReference>
<comment type="subcellular location">
    <subcellularLocation>
        <location evidence="8">Mitochondrion inner membrane</location>
        <topology evidence="8">Peripheral membrane protein</topology>
        <orientation evidence="8">Intermembrane side</orientation>
    </subcellularLocation>
</comment>
<dbReference type="SUPFAM" id="SSF144122">
    <property type="entry name" value="Tim10-like"/>
    <property type="match status" value="1"/>
</dbReference>
<evidence type="ECO:0000259" key="10">
    <source>
        <dbReference type="Pfam" id="PF02953"/>
    </source>
</evidence>
<evidence type="ECO:0000313" key="11">
    <source>
        <dbReference type="EMBL" id="KAK9822975.1"/>
    </source>
</evidence>
<dbReference type="GO" id="GO:0015031">
    <property type="term" value="P:protein transport"/>
    <property type="evidence" value="ECO:0007669"/>
    <property type="project" value="UniProtKB-KW"/>
</dbReference>
<dbReference type="GO" id="GO:0046872">
    <property type="term" value="F:metal ion binding"/>
    <property type="evidence" value="ECO:0007669"/>
    <property type="project" value="UniProtKB-KW"/>
</dbReference>
<dbReference type="InterPro" id="IPR035427">
    <property type="entry name" value="Tim10-like_dom_sf"/>
</dbReference>
<keyword evidence="3" id="KW-0862">Zinc</keyword>
<dbReference type="PANTHER" id="PTHR13172">
    <property type="entry name" value="MITOCHONDRIAL IMPORT INNER MEMBRANE TRANSLOCASE SUBUNIT TIM9B"/>
    <property type="match status" value="1"/>
</dbReference>
<accession>A0AAW1QN86</accession>
<dbReference type="Pfam" id="PF02953">
    <property type="entry name" value="zf-Tim10_DDP"/>
    <property type="match status" value="1"/>
</dbReference>
<dbReference type="Gene3D" id="1.10.287.810">
    <property type="entry name" value="Mitochondrial import inner membrane translocase subunit tim13 like domains"/>
    <property type="match status" value="1"/>
</dbReference>
<dbReference type="GO" id="GO:0005743">
    <property type="term" value="C:mitochondrial inner membrane"/>
    <property type="evidence" value="ECO:0007669"/>
    <property type="project" value="UniProtKB-SubCell"/>
</dbReference>
<keyword evidence="4 8" id="KW-0653">Protein transport</keyword>
<comment type="caution">
    <text evidence="11">The sequence shown here is derived from an EMBL/GenBank/DDBJ whole genome shotgun (WGS) entry which is preliminary data.</text>
</comment>
<dbReference type="InterPro" id="IPR050673">
    <property type="entry name" value="Mito_inner_translocase_sub"/>
</dbReference>
<sequence>MEGMENLPEEQRDALLQKIEELQVRDSLRTYNSVVERCFVDCVSSFRSKNLDSTEEKCVSRCCEKFLKHAARVGMRFGEMSSQSEQQMQQMMQQQAQQGR</sequence>
<evidence type="ECO:0000256" key="1">
    <source>
        <dbReference type="ARBA" id="ARBA00022448"/>
    </source>
</evidence>
<name>A0AAW1QN86_9CHLO</name>
<feature type="domain" description="Tim10-like" evidence="10">
    <location>
        <begin position="18"/>
        <end position="78"/>
    </location>
</feature>
<proteinExistence type="inferred from homology"/>
<reference evidence="11 12" key="1">
    <citation type="journal article" date="2024" name="Nat. Commun.">
        <title>Phylogenomics reveals the evolutionary origins of lichenization in chlorophyte algae.</title>
        <authorList>
            <person name="Puginier C."/>
            <person name="Libourel C."/>
            <person name="Otte J."/>
            <person name="Skaloud P."/>
            <person name="Haon M."/>
            <person name="Grisel S."/>
            <person name="Petersen M."/>
            <person name="Berrin J.G."/>
            <person name="Delaux P.M."/>
            <person name="Dal Grande F."/>
            <person name="Keller J."/>
        </authorList>
    </citation>
    <scope>NUCLEOTIDE SEQUENCE [LARGE SCALE GENOMIC DNA]</scope>
    <source>
        <strain evidence="11 12">SAG 2145</strain>
    </source>
</reference>
<keyword evidence="8" id="KW-0143">Chaperone</keyword>
<comment type="function">
    <text evidence="8">Mitochondrial intermembrane chaperone that participates in the import and insertion of some multi-pass transmembrane proteins into the mitochondrial inner membrane. Also required for the transfer of beta-barrel precursors from the TOM complex to the sorting and assembly machinery (SAM complex) of the outer membrane. Acts as a chaperone-like protein that protects the hydrophobic precursors from aggregation and guide them through the mitochondrial intermembrane space.</text>
</comment>
<evidence type="ECO:0000256" key="5">
    <source>
        <dbReference type="ARBA" id="ARBA00023010"/>
    </source>
</evidence>
<keyword evidence="8" id="KW-0472">Membrane</keyword>
<evidence type="ECO:0000256" key="7">
    <source>
        <dbReference type="ARBA" id="ARBA00023157"/>
    </source>
</evidence>
<evidence type="ECO:0000313" key="12">
    <source>
        <dbReference type="Proteomes" id="UP001438707"/>
    </source>
</evidence>
<evidence type="ECO:0000256" key="2">
    <source>
        <dbReference type="ARBA" id="ARBA00022723"/>
    </source>
</evidence>
<dbReference type="InterPro" id="IPR004217">
    <property type="entry name" value="Tim10-like"/>
</dbReference>
<protein>
    <recommendedName>
        <fullName evidence="8">Mitochondrial import inner membrane translocase subunit</fullName>
    </recommendedName>
</protein>
<gene>
    <name evidence="11" type="ORF">WJX74_010527</name>
</gene>
<keyword evidence="2" id="KW-0479">Metal-binding</keyword>
<dbReference type="AlphaFoldDB" id="A0AAW1QN86"/>
<dbReference type="EMBL" id="JALJOS010000029">
    <property type="protein sequence ID" value="KAK9822975.1"/>
    <property type="molecule type" value="Genomic_DNA"/>
</dbReference>
<comment type="similarity">
    <text evidence="8">Belongs to the small Tim family.</text>
</comment>
<comment type="subunit">
    <text evidence="8">Heterohexamer.</text>
</comment>
<keyword evidence="7 8" id="KW-1015">Disulfide bond</keyword>
<organism evidence="11 12">
    <name type="scientific">Apatococcus lobatus</name>
    <dbReference type="NCBI Taxonomy" id="904363"/>
    <lineage>
        <taxon>Eukaryota</taxon>
        <taxon>Viridiplantae</taxon>
        <taxon>Chlorophyta</taxon>
        <taxon>core chlorophytes</taxon>
        <taxon>Trebouxiophyceae</taxon>
        <taxon>Chlorellales</taxon>
        <taxon>Chlorellaceae</taxon>
        <taxon>Apatococcus</taxon>
    </lineage>
</organism>
<keyword evidence="1 8" id="KW-0813">Transport</keyword>
<evidence type="ECO:0000256" key="3">
    <source>
        <dbReference type="ARBA" id="ARBA00022833"/>
    </source>
</evidence>
<keyword evidence="8" id="KW-0999">Mitochondrion inner membrane</keyword>